<comment type="caution">
    <text evidence="1">The sequence shown here is derived from an EMBL/GenBank/DDBJ whole genome shotgun (WGS) entry which is preliminary data.</text>
</comment>
<reference evidence="1" key="1">
    <citation type="submission" date="2024-01" db="EMBL/GenBank/DDBJ databases">
        <authorList>
            <person name="Webb A."/>
        </authorList>
    </citation>
    <scope>NUCLEOTIDE SEQUENCE</scope>
    <source>
        <strain evidence="1">Pm1</strain>
    </source>
</reference>
<gene>
    <name evidence="1" type="ORF">PM001_LOCUS28183</name>
</gene>
<dbReference type="PROSITE" id="PS51257">
    <property type="entry name" value="PROKAR_LIPOPROTEIN"/>
    <property type="match status" value="1"/>
</dbReference>
<sequence>MWGSRAHSSTLWVYGCPTKGSGGIEVMESNLQDVEDLAKPSSSVAEMRQMAKDRLFVQNLPRKQLKPPYLQQGLRLLPRLFLVTLLAGLRSGLGRYIPQKVEPLLL</sequence>
<evidence type="ECO:0000313" key="2">
    <source>
        <dbReference type="Proteomes" id="UP001162060"/>
    </source>
</evidence>
<proteinExistence type="predicted"/>
<protein>
    <submittedName>
        <fullName evidence="1">Uncharacterized protein</fullName>
    </submittedName>
</protein>
<accession>A0AAV1VC62</accession>
<organism evidence="1 2">
    <name type="scientific">Peronospora matthiolae</name>
    <dbReference type="NCBI Taxonomy" id="2874970"/>
    <lineage>
        <taxon>Eukaryota</taxon>
        <taxon>Sar</taxon>
        <taxon>Stramenopiles</taxon>
        <taxon>Oomycota</taxon>
        <taxon>Peronosporomycetes</taxon>
        <taxon>Peronosporales</taxon>
        <taxon>Peronosporaceae</taxon>
        <taxon>Peronospora</taxon>
    </lineage>
</organism>
<name>A0AAV1VC62_9STRA</name>
<dbReference type="EMBL" id="CAKLBY020000286">
    <property type="protein sequence ID" value="CAK7943033.1"/>
    <property type="molecule type" value="Genomic_DNA"/>
</dbReference>
<dbReference type="AlphaFoldDB" id="A0AAV1VC62"/>
<dbReference type="Proteomes" id="UP001162060">
    <property type="component" value="Unassembled WGS sequence"/>
</dbReference>
<evidence type="ECO:0000313" key="1">
    <source>
        <dbReference type="EMBL" id="CAK7943033.1"/>
    </source>
</evidence>